<evidence type="ECO:0000313" key="2">
    <source>
        <dbReference type="Proteomes" id="UP001148737"/>
    </source>
</evidence>
<keyword evidence="2" id="KW-1185">Reference proteome</keyword>
<accession>A0ACC1QKA5</accession>
<proteinExistence type="predicted"/>
<protein>
    <submittedName>
        <fullName evidence="1">Uncharacterized protein</fullName>
    </submittedName>
</protein>
<dbReference type="EMBL" id="JANAKD010001791">
    <property type="protein sequence ID" value="KAJ3476477.1"/>
    <property type="molecule type" value="Genomic_DNA"/>
</dbReference>
<organism evidence="1 2">
    <name type="scientific">Lecanicillium saksenae</name>
    <dbReference type="NCBI Taxonomy" id="468837"/>
    <lineage>
        <taxon>Eukaryota</taxon>
        <taxon>Fungi</taxon>
        <taxon>Dikarya</taxon>
        <taxon>Ascomycota</taxon>
        <taxon>Pezizomycotina</taxon>
        <taxon>Sordariomycetes</taxon>
        <taxon>Hypocreomycetidae</taxon>
        <taxon>Hypocreales</taxon>
        <taxon>Cordycipitaceae</taxon>
        <taxon>Lecanicillium</taxon>
    </lineage>
</organism>
<comment type="caution">
    <text evidence="1">The sequence shown here is derived from an EMBL/GenBank/DDBJ whole genome shotgun (WGS) entry which is preliminary data.</text>
</comment>
<reference evidence="1" key="1">
    <citation type="submission" date="2022-07" db="EMBL/GenBank/DDBJ databases">
        <title>Genome Sequence of Lecanicillium saksenae.</title>
        <authorList>
            <person name="Buettner E."/>
        </authorList>
    </citation>
    <scope>NUCLEOTIDE SEQUENCE</scope>
    <source>
        <strain evidence="1">VT-O1</strain>
    </source>
</reference>
<sequence>MGFPCPTCQRPYADILDHIRKRHAQEAYTDLQLQPIGLNSCPICHTACRGQQGINTHIAKIHNIPGASRTSTQPRIRTYPVPVVPESEYTSTNRKRRASTEIGDWKARRRQPTTPVRPETPETPEGTPHPSPAPSEASQASLAASQASPAAPADLPEAIEGLYSTLSTSNASSWLQPPESAQPAAQPSQPTLEEQHQATLEPIEAQVPMKILRKVMTIPIPTQKIRPKQARAFSLAANRLAEKFNTHPTEKNLLHFLILPRILGLGLQQGNLQQLLRDFPSNLPTLQVPTYPIEDPQSTQNPVKRAKKLLEDGFLGRASKALIDTAPLATLDEATLYELRQKHPLGPTEPFGPSRGPPAGPPVSIEAIIASIGTISREKASGPSGWNRSQIKEIISGDLQNAFNELSRTSIASATTLYAPTFYRTARWAYGQPAILILADGSAIASASGVRQGDPLGPFFFSVAYRPTLEAYIKKYPQDIVISYLDDTYILSPAIGAKQRLQQTFQHSSLRLNPQKTTAYPIAEARDVGIQALGTYIGPQAPRVAFLQGKVAQFKQVLQHLKDLPSQHALLLLRGSITFLLRHLLRQLYPVGLLPLYEEIDQLTLQATQQLASQGRESLIEVNQDLLALPARLGGLGLTLYAEMPIDQYRVAREAAIPILEKIQRNPLSAYLLPSIFDPDSPLSTLSSPSSPNSPSSLPCTYPVPLLQDLSTFQKPTNQLSPIQEVQWQATQARLERLQGQLTLESYRAIVENSSYLSRRWLEILPTTKQTTIADFQVAESLRHEDTCKGAKRHWEIRHNTIVRAIYNACQATLDPQLEPKVPGTQGLRTDLSTTYKGSIRYYDVQIVAINKASAKRDPQETLREAAEAKKAKYRSLGTQFIPIIISAGGVMEKSTAKVYKDLQGLIGPVASAWMDSMISLALYRARTSASTSIARDQPPEPSWQAIRATLRGRNPVTEGIQRTLQAPRRPPAPPTPGTAPSQASRGPPAPSTVPSQASQLPRRPPAPRTALEGSIWASSS</sequence>
<evidence type="ECO:0000313" key="1">
    <source>
        <dbReference type="EMBL" id="KAJ3476477.1"/>
    </source>
</evidence>
<dbReference type="Proteomes" id="UP001148737">
    <property type="component" value="Unassembled WGS sequence"/>
</dbReference>
<gene>
    <name evidence="1" type="ORF">NLG97_g9118</name>
</gene>
<name>A0ACC1QKA5_9HYPO</name>